<evidence type="ECO:0000313" key="4">
    <source>
        <dbReference type="Proteomes" id="UP001142292"/>
    </source>
</evidence>
<gene>
    <name evidence="3" type="ORF">GCM10017579_35600</name>
</gene>
<evidence type="ECO:0000256" key="1">
    <source>
        <dbReference type="SAM" id="MobiDB-lite"/>
    </source>
</evidence>
<dbReference type="EMBL" id="BSEL01000007">
    <property type="protein sequence ID" value="GLJ69524.1"/>
    <property type="molecule type" value="Genomic_DNA"/>
</dbReference>
<accession>A0ABQ5T213</accession>
<evidence type="ECO:0000256" key="2">
    <source>
        <dbReference type="SAM" id="Phobius"/>
    </source>
</evidence>
<evidence type="ECO:0008006" key="5">
    <source>
        <dbReference type="Google" id="ProtNLM"/>
    </source>
</evidence>
<keyword evidence="2" id="KW-1133">Transmembrane helix</keyword>
<feature type="transmembrane region" description="Helical" evidence="2">
    <location>
        <begin position="6"/>
        <end position="26"/>
    </location>
</feature>
<reference evidence="3" key="2">
    <citation type="submission" date="2023-01" db="EMBL/GenBank/DDBJ databases">
        <authorList>
            <person name="Sun Q."/>
            <person name="Evtushenko L."/>
        </authorList>
    </citation>
    <scope>NUCLEOTIDE SEQUENCE</scope>
    <source>
        <strain evidence="3">VKM Ac-1246</strain>
    </source>
</reference>
<evidence type="ECO:0000313" key="3">
    <source>
        <dbReference type="EMBL" id="GLJ69524.1"/>
    </source>
</evidence>
<keyword evidence="4" id="KW-1185">Reference proteome</keyword>
<name>A0ABQ5T213_9ACTN</name>
<keyword evidence="2" id="KW-0472">Membrane</keyword>
<feature type="region of interest" description="Disordered" evidence="1">
    <location>
        <begin position="39"/>
        <end position="61"/>
    </location>
</feature>
<proteinExistence type="predicted"/>
<dbReference type="Proteomes" id="UP001142292">
    <property type="component" value="Unassembled WGS sequence"/>
</dbReference>
<sequence length="61" mass="7077">MSTAVIALTVGMIVVWTIIMLVAAFLDRRRGRQIQRDLTEMEREHHLDGHDRFGSFDNPPR</sequence>
<comment type="caution">
    <text evidence="3">The sequence shown here is derived from an EMBL/GenBank/DDBJ whole genome shotgun (WGS) entry which is preliminary data.</text>
</comment>
<organism evidence="3 4">
    <name type="scientific">Nocardioides luteus</name>
    <dbReference type="NCBI Taxonomy" id="1844"/>
    <lineage>
        <taxon>Bacteria</taxon>
        <taxon>Bacillati</taxon>
        <taxon>Actinomycetota</taxon>
        <taxon>Actinomycetes</taxon>
        <taxon>Propionibacteriales</taxon>
        <taxon>Nocardioidaceae</taxon>
        <taxon>Nocardioides</taxon>
    </lineage>
</organism>
<dbReference type="RefSeq" id="WP_189116661.1">
    <property type="nucleotide sequence ID" value="NZ_BMRK01000001.1"/>
</dbReference>
<reference evidence="3" key="1">
    <citation type="journal article" date="2014" name="Int. J. Syst. Evol. Microbiol.">
        <title>Complete genome of a new Firmicutes species belonging to the dominant human colonic microbiota ('Ruminococcus bicirculans') reveals two chromosomes and a selective capacity to utilize plant glucans.</title>
        <authorList>
            <consortium name="NISC Comparative Sequencing Program"/>
            <person name="Wegmann U."/>
            <person name="Louis P."/>
            <person name="Goesmann A."/>
            <person name="Henrissat B."/>
            <person name="Duncan S.H."/>
            <person name="Flint H.J."/>
        </authorList>
    </citation>
    <scope>NUCLEOTIDE SEQUENCE</scope>
    <source>
        <strain evidence="3">VKM Ac-1246</strain>
    </source>
</reference>
<protein>
    <recommendedName>
        <fullName evidence="5">Methionine/alanine importer small subunit</fullName>
    </recommendedName>
</protein>
<keyword evidence="2" id="KW-0812">Transmembrane</keyword>